<evidence type="ECO:0000256" key="2">
    <source>
        <dbReference type="ARBA" id="ARBA00022722"/>
    </source>
</evidence>
<evidence type="ECO:0000256" key="8">
    <source>
        <dbReference type="RuleBase" id="RU000651"/>
    </source>
</evidence>
<evidence type="ECO:0000256" key="3">
    <source>
        <dbReference type="ARBA" id="ARBA00022729"/>
    </source>
</evidence>
<evidence type="ECO:0000256" key="5">
    <source>
        <dbReference type="ARBA" id="ARBA00022801"/>
    </source>
</evidence>
<keyword evidence="5 8" id="KW-0378">Hydrolase</keyword>
<dbReference type="PANTHER" id="PTHR11437">
    <property type="entry name" value="RIBONUCLEASE"/>
    <property type="match status" value="1"/>
</dbReference>
<dbReference type="Pfam" id="PF00074">
    <property type="entry name" value="RnaseA"/>
    <property type="match status" value="1"/>
</dbReference>
<sequence>MVPKLCDSQLCLLLLGILGILISVHAQPGNLTRAQWFNIQHINMAHSQCNNAMLVVNNYRGRCKDKNTFLHTTFAAVVNVCGASNTTCFNKKTNCHNSSVQVPLTYCNLTGPPSPVVANCRYTKTTAQMFYRVACENRSPRDNATYPVVPVHLDLIF</sequence>
<keyword evidence="6" id="KW-1015">Disulfide bond</keyword>
<dbReference type="InterPro" id="IPR001427">
    <property type="entry name" value="RNaseA"/>
</dbReference>
<reference evidence="11" key="1">
    <citation type="submission" date="2025-08" db="UniProtKB">
        <authorList>
            <consortium name="RefSeq"/>
        </authorList>
    </citation>
    <scope>IDENTIFICATION</scope>
</reference>
<gene>
    <name evidence="11" type="primary">LOC103581606</name>
</gene>
<feature type="domain" description="Ribonuclease A-domain" evidence="9">
    <location>
        <begin position="30"/>
        <end position="157"/>
    </location>
</feature>
<keyword evidence="7" id="KW-0325">Glycoprotein</keyword>
<dbReference type="RefSeq" id="XP_008561618.1">
    <property type="nucleotide sequence ID" value="XM_008563396.1"/>
</dbReference>
<dbReference type="SUPFAM" id="SSF54076">
    <property type="entry name" value="RNase A-like"/>
    <property type="match status" value="1"/>
</dbReference>
<protein>
    <submittedName>
        <fullName evidence="11">Non-secretory ribonuclease-like</fullName>
    </submittedName>
</protein>
<name>A0ABM0PZS7_GALVR</name>
<keyword evidence="4 8" id="KW-0255">Endonuclease</keyword>
<evidence type="ECO:0000313" key="10">
    <source>
        <dbReference type="Proteomes" id="UP000694923"/>
    </source>
</evidence>
<comment type="similarity">
    <text evidence="1 8">Belongs to the pancreatic ribonuclease family.</text>
</comment>
<dbReference type="PANTHER" id="PTHR11437:SF3">
    <property type="entry name" value="EOSINOPHIL CATIONIC PROTEIN"/>
    <property type="match status" value="1"/>
</dbReference>
<dbReference type="GeneID" id="103581606"/>
<feature type="chain" id="PRO_5044988426" evidence="8">
    <location>
        <begin position="27"/>
        <end position="157"/>
    </location>
</feature>
<dbReference type="CDD" id="cd06265">
    <property type="entry name" value="RNase_A_canonical"/>
    <property type="match status" value="1"/>
</dbReference>
<accession>A0ABM0PZS7</accession>
<dbReference type="PROSITE" id="PS00127">
    <property type="entry name" value="RNASE_PANCREATIC"/>
    <property type="match status" value="1"/>
</dbReference>
<keyword evidence="2 8" id="KW-0540">Nuclease</keyword>
<dbReference type="InterPro" id="IPR036816">
    <property type="entry name" value="RNaseA-like_dom_sf"/>
</dbReference>
<evidence type="ECO:0000256" key="6">
    <source>
        <dbReference type="ARBA" id="ARBA00023157"/>
    </source>
</evidence>
<organism evidence="10 11">
    <name type="scientific">Galeopterus variegatus</name>
    <name type="common">Malayan flying lemur</name>
    <name type="synonym">Cynocephalus variegatus</name>
    <dbReference type="NCBI Taxonomy" id="482537"/>
    <lineage>
        <taxon>Eukaryota</taxon>
        <taxon>Metazoa</taxon>
        <taxon>Chordata</taxon>
        <taxon>Craniata</taxon>
        <taxon>Vertebrata</taxon>
        <taxon>Euteleostomi</taxon>
        <taxon>Mammalia</taxon>
        <taxon>Eutheria</taxon>
        <taxon>Euarchontoglires</taxon>
        <taxon>Dermoptera</taxon>
        <taxon>Cynocephalidae</taxon>
        <taxon>Galeopterus</taxon>
    </lineage>
</organism>
<feature type="signal peptide" evidence="8">
    <location>
        <begin position="1"/>
        <end position="26"/>
    </location>
</feature>
<dbReference type="Gene3D" id="3.10.130.10">
    <property type="entry name" value="Ribonuclease A-like domain"/>
    <property type="match status" value="1"/>
</dbReference>
<dbReference type="Proteomes" id="UP000694923">
    <property type="component" value="Unplaced"/>
</dbReference>
<evidence type="ECO:0000256" key="4">
    <source>
        <dbReference type="ARBA" id="ARBA00022759"/>
    </source>
</evidence>
<dbReference type="InterPro" id="IPR023412">
    <property type="entry name" value="RNaseA_domain"/>
</dbReference>
<keyword evidence="10" id="KW-1185">Reference proteome</keyword>
<evidence type="ECO:0000256" key="7">
    <source>
        <dbReference type="ARBA" id="ARBA00023180"/>
    </source>
</evidence>
<dbReference type="InterPro" id="IPR023411">
    <property type="entry name" value="RNaseA_AS"/>
</dbReference>
<evidence type="ECO:0000259" key="9">
    <source>
        <dbReference type="SMART" id="SM00092"/>
    </source>
</evidence>
<proteinExistence type="inferred from homology"/>
<dbReference type="PRINTS" id="PR00794">
    <property type="entry name" value="RIBONUCLEASE"/>
</dbReference>
<evidence type="ECO:0000256" key="1">
    <source>
        <dbReference type="ARBA" id="ARBA00005600"/>
    </source>
</evidence>
<keyword evidence="3 8" id="KW-0732">Signal</keyword>
<evidence type="ECO:0000313" key="11">
    <source>
        <dbReference type="RefSeq" id="XP_008561618.1"/>
    </source>
</evidence>
<dbReference type="SMART" id="SM00092">
    <property type="entry name" value="RNAse_Pc"/>
    <property type="match status" value="1"/>
</dbReference>